<organism evidence="1">
    <name type="scientific">Anopheles atroparvus</name>
    <name type="common">European mosquito</name>
    <dbReference type="NCBI Taxonomy" id="41427"/>
    <lineage>
        <taxon>Eukaryota</taxon>
        <taxon>Metazoa</taxon>
        <taxon>Ecdysozoa</taxon>
        <taxon>Arthropoda</taxon>
        <taxon>Hexapoda</taxon>
        <taxon>Insecta</taxon>
        <taxon>Pterygota</taxon>
        <taxon>Neoptera</taxon>
        <taxon>Endopterygota</taxon>
        <taxon>Diptera</taxon>
        <taxon>Nematocera</taxon>
        <taxon>Culicoidea</taxon>
        <taxon>Culicidae</taxon>
        <taxon>Anophelinae</taxon>
        <taxon>Anopheles</taxon>
    </lineage>
</organism>
<accession>A0A182IP64</accession>
<reference evidence="1" key="1">
    <citation type="submission" date="2022-08" db="UniProtKB">
        <authorList>
            <consortium name="EnsemblMetazoa"/>
        </authorList>
    </citation>
    <scope>IDENTIFICATION</scope>
    <source>
        <strain evidence="1">EBRO</strain>
    </source>
</reference>
<dbReference type="VEuPathDB" id="VectorBase:AATE002833"/>
<sequence length="202" mass="22333">MQLVVVAAAQGAATTCRFSAIIRDCAPLRVVVRLCSCGPTPPDVGRVLVLFCSVATELVSEKIAPLTQILRVTLLLQILVHVVPRLVASNPFLVLAATDAARLLQLLLVLMVLLVLLLLLFVLVAVEVRLARIARRLMVQVVMMVVRLRLLRMMAVLFLVVPLDQRFRQHVALVVDQQLRVLVVSIELFATARRRLLLTATP</sequence>
<name>A0A182IP64_ANOAO</name>
<dbReference type="AlphaFoldDB" id="A0A182IP64"/>
<dbReference type="EnsemblMetazoa" id="AATE002833-RA">
    <property type="protein sequence ID" value="AATE002833-PA.1"/>
    <property type="gene ID" value="AATE002833"/>
</dbReference>
<proteinExistence type="predicted"/>
<evidence type="ECO:0000313" key="1">
    <source>
        <dbReference type="EnsemblMetazoa" id="AATE002833-PA.1"/>
    </source>
</evidence>
<protein>
    <submittedName>
        <fullName evidence="1">Uncharacterized protein</fullName>
    </submittedName>
</protein>